<dbReference type="Proteomes" id="UP000249300">
    <property type="component" value="Chromosome 1"/>
</dbReference>
<dbReference type="SMART" id="SM00635">
    <property type="entry name" value="BID_2"/>
    <property type="match status" value="1"/>
</dbReference>
<dbReference type="Gene3D" id="2.60.40.1080">
    <property type="match status" value="1"/>
</dbReference>
<dbReference type="SUPFAM" id="SSF49373">
    <property type="entry name" value="Invasin/intimin cell-adhesion fragments"/>
    <property type="match status" value="1"/>
</dbReference>
<dbReference type="KEGG" id="pcre:NCTC12858_00607"/>
<evidence type="ECO:0000313" key="3">
    <source>
        <dbReference type="Proteomes" id="UP000249300"/>
    </source>
</evidence>
<proteinExistence type="predicted"/>
<keyword evidence="3" id="KW-1185">Reference proteome</keyword>
<feature type="domain" description="BIG2" evidence="1">
    <location>
        <begin position="35"/>
        <end position="109"/>
    </location>
</feature>
<sequence length="301" mass="32765">MIKNLNSYLLAVWSLGLIVGAISCSSDNKKQGEEIPVVLTVKQTSVTVEEGQTVQLEASVSPEGTKINWTSKDATIATVSETGLLSAIKPGNTSVEVSAIGAETKNIAVIVTQKKVPEENKYHFEAADFASYKLLLEGKEDMADKIRAYEEQLGLRKLNEQESDDKKLLFNTYGSKLSVTNITGVRYKFPNPEDEADRLGVVLMVLANPLNLEIALGDEFSGWLKKNGLSGKMTDYSDAVGIIGGNGEWAAGMETEDKKWNVVVLDMAGKTAITVEPLISFEFSKAERIASLKKILSQKVL</sequence>
<dbReference type="Pfam" id="PF02368">
    <property type="entry name" value="Big_2"/>
    <property type="match status" value="1"/>
</dbReference>
<dbReference type="EMBL" id="LS483447">
    <property type="protein sequence ID" value="SQH72778.1"/>
    <property type="molecule type" value="Genomic_DNA"/>
</dbReference>
<evidence type="ECO:0000313" key="2">
    <source>
        <dbReference type="EMBL" id="SQH72778.1"/>
    </source>
</evidence>
<organism evidence="2 3">
    <name type="scientific">Porphyromonas crevioricanis</name>
    <dbReference type="NCBI Taxonomy" id="393921"/>
    <lineage>
        <taxon>Bacteria</taxon>
        <taxon>Pseudomonadati</taxon>
        <taxon>Bacteroidota</taxon>
        <taxon>Bacteroidia</taxon>
        <taxon>Bacteroidales</taxon>
        <taxon>Porphyromonadaceae</taxon>
        <taxon>Porphyromonas</taxon>
    </lineage>
</organism>
<protein>
    <submittedName>
        <fullName evidence="2">Bacterial Ig-like domain (Group 2)</fullName>
    </submittedName>
</protein>
<evidence type="ECO:0000259" key="1">
    <source>
        <dbReference type="SMART" id="SM00635"/>
    </source>
</evidence>
<dbReference type="AlphaFoldDB" id="A0A2X4PML9"/>
<dbReference type="PROSITE" id="PS51257">
    <property type="entry name" value="PROKAR_LIPOPROTEIN"/>
    <property type="match status" value="1"/>
</dbReference>
<reference evidence="2 3" key="1">
    <citation type="submission" date="2018-06" db="EMBL/GenBank/DDBJ databases">
        <authorList>
            <consortium name="Pathogen Informatics"/>
            <person name="Doyle S."/>
        </authorList>
    </citation>
    <scope>NUCLEOTIDE SEQUENCE [LARGE SCALE GENOMIC DNA]</scope>
    <source>
        <strain evidence="2 3">NCTC12858</strain>
    </source>
</reference>
<dbReference type="InterPro" id="IPR008964">
    <property type="entry name" value="Invasin/intimin_cell_adhesion"/>
</dbReference>
<dbReference type="RefSeq" id="WP_023937895.1">
    <property type="nucleotide sequence ID" value="NZ_FUXH01000002.1"/>
</dbReference>
<name>A0A2X4PML9_9PORP</name>
<gene>
    <name evidence="2" type="ORF">NCTC12858_00607</name>
</gene>
<dbReference type="InterPro" id="IPR003343">
    <property type="entry name" value="Big_2"/>
</dbReference>
<accession>A0A2X4PML9</accession>